<dbReference type="Proteomes" id="UP000276260">
    <property type="component" value="Unassembled WGS sequence"/>
</dbReference>
<sequence length="97" mass="11231">MAFDNSDFLLIVVIALCIYVVSNEWQKLDDKHLELRDKRKCSEPDLLKEEDQLIYQKALTNKNRAIVDYRNKYHISLSCAQEIVESILTAGTKAQSK</sequence>
<gene>
    <name evidence="1" type="ORF">EIK76_16725</name>
</gene>
<name>A0A3P3QCN2_9GAMM</name>
<protein>
    <submittedName>
        <fullName evidence="1">Uncharacterized protein</fullName>
    </submittedName>
</protein>
<dbReference type="EMBL" id="RRCF01000006">
    <property type="protein sequence ID" value="RRJ18864.1"/>
    <property type="molecule type" value="Genomic_DNA"/>
</dbReference>
<dbReference type="RefSeq" id="WP_046519830.1">
    <property type="nucleotide sequence ID" value="NZ_LAVS01000018.1"/>
</dbReference>
<organism evidence="1 2">
    <name type="scientific">Rheinheimera mesophila</name>
    <dbReference type="NCBI Taxonomy" id="1547515"/>
    <lineage>
        <taxon>Bacteria</taxon>
        <taxon>Pseudomonadati</taxon>
        <taxon>Pseudomonadota</taxon>
        <taxon>Gammaproteobacteria</taxon>
        <taxon>Chromatiales</taxon>
        <taxon>Chromatiaceae</taxon>
        <taxon>Rheinheimera</taxon>
    </lineage>
</organism>
<reference evidence="1 2" key="1">
    <citation type="submission" date="2018-11" db="EMBL/GenBank/DDBJ databases">
        <title>Draft genome analysis of Rheinheimera mesophila isolated from an industrial waste site.</title>
        <authorList>
            <person name="Yu Q."/>
            <person name="Qi Y."/>
            <person name="Zhang H."/>
            <person name="Lu Y."/>
            <person name="Pu J."/>
        </authorList>
    </citation>
    <scope>NUCLEOTIDE SEQUENCE [LARGE SCALE GENOMIC DNA]</scope>
    <source>
        <strain evidence="1 2">IITR13</strain>
    </source>
</reference>
<proteinExistence type="predicted"/>
<comment type="caution">
    <text evidence="1">The sequence shown here is derived from an EMBL/GenBank/DDBJ whole genome shotgun (WGS) entry which is preliminary data.</text>
</comment>
<dbReference type="AlphaFoldDB" id="A0A3P3QCN2"/>
<keyword evidence="2" id="KW-1185">Reference proteome</keyword>
<accession>A0A3P3QCN2</accession>
<evidence type="ECO:0000313" key="2">
    <source>
        <dbReference type="Proteomes" id="UP000276260"/>
    </source>
</evidence>
<evidence type="ECO:0000313" key="1">
    <source>
        <dbReference type="EMBL" id="RRJ18864.1"/>
    </source>
</evidence>